<dbReference type="Proteomes" id="UP000014521">
    <property type="component" value="Unassembled WGS sequence"/>
</dbReference>
<accession>S4HXP6</accession>
<protein>
    <submittedName>
        <fullName evidence="2">Uncharacterized protein</fullName>
    </submittedName>
</protein>
<keyword evidence="1" id="KW-0472">Membrane</keyword>
<evidence type="ECO:0000313" key="2">
    <source>
        <dbReference type="EMBL" id="EPI45316.1"/>
    </source>
</evidence>
<gene>
    <name evidence="2" type="ORF">HMPREF1581_01462</name>
</gene>
<dbReference type="AlphaFoldDB" id="S4HXP6"/>
<evidence type="ECO:0000313" key="3">
    <source>
        <dbReference type="Proteomes" id="UP000014521"/>
    </source>
</evidence>
<evidence type="ECO:0000256" key="1">
    <source>
        <dbReference type="SAM" id="Phobius"/>
    </source>
</evidence>
<feature type="non-terminal residue" evidence="2">
    <location>
        <position position="1"/>
    </location>
</feature>
<sequence>KGEFIPVSTLYPVYVFVLNAGMFTEELLGIIEGCVLLFGVVVPDGKMVLVLVMLRQYKRTNCSLP</sequence>
<dbReference type="HOGENOM" id="CLU_3036938_0_0_11"/>
<comment type="caution">
    <text evidence="2">The sequence shown here is derived from an EMBL/GenBank/DDBJ whole genome shotgun (WGS) entry which is preliminary data.</text>
</comment>
<reference evidence="2 3" key="1">
    <citation type="submission" date="2013-06" db="EMBL/GenBank/DDBJ databases">
        <authorList>
            <person name="Weinstock G."/>
            <person name="Sodergren E."/>
            <person name="Lobos E.A."/>
            <person name="Fulton L."/>
            <person name="Fulton R."/>
            <person name="Courtney L."/>
            <person name="Fronick C."/>
            <person name="O'Laughlin M."/>
            <person name="Godfrey J."/>
            <person name="Wilson R.M."/>
            <person name="Miner T."/>
            <person name="Farmer C."/>
            <person name="Delehaunty K."/>
            <person name="Cordes M."/>
            <person name="Minx P."/>
            <person name="Tomlinson C."/>
            <person name="Chen J."/>
            <person name="Wollam A."/>
            <person name="Pepin K.H."/>
            <person name="Bhonagiri V."/>
            <person name="Zhang X."/>
            <person name="Warren W."/>
            <person name="Mitreva M."/>
            <person name="Mardis E.R."/>
            <person name="Wilson R.K."/>
        </authorList>
    </citation>
    <scope>NUCLEOTIDE SEQUENCE [LARGE SCALE GENOMIC DNA]</scope>
    <source>
        <strain evidence="2 3">JCP8108</strain>
    </source>
</reference>
<keyword evidence="1" id="KW-1133">Transmembrane helix</keyword>
<keyword evidence="1" id="KW-0812">Transmembrane</keyword>
<feature type="transmembrane region" description="Helical" evidence="1">
    <location>
        <begin position="27"/>
        <end position="54"/>
    </location>
</feature>
<dbReference type="EMBL" id="ATJJ01000146">
    <property type="protein sequence ID" value="EPI45316.1"/>
    <property type="molecule type" value="Genomic_DNA"/>
</dbReference>
<proteinExistence type="predicted"/>
<organism evidence="2 3">
    <name type="scientific">Gardnerella vaginalis JCP8108</name>
    <dbReference type="NCBI Taxonomy" id="1261066"/>
    <lineage>
        <taxon>Bacteria</taxon>
        <taxon>Bacillati</taxon>
        <taxon>Actinomycetota</taxon>
        <taxon>Actinomycetes</taxon>
        <taxon>Bifidobacteriales</taxon>
        <taxon>Bifidobacteriaceae</taxon>
        <taxon>Gardnerella</taxon>
    </lineage>
</organism>
<name>S4HXP6_GARVA</name>